<evidence type="ECO:0000313" key="4">
    <source>
        <dbReference type="EMBL" id="VHO04251.1"/>
    </source>
</evidence>
<dbReference type="Pfam" id="PF00989">
    <property type="entry name" value="PAS"/>
    <property type="match status" value="1"/>
</dbReference>
<dbReference type="NCBIfam" id="TIGR00229">
    <property type="entry name" value="sensory_box"/>
    <property type="match status" value="1"/>
</dbReference>
<protein>
    <submittedName>
        <fullName evidence="4">Diguanylate cyclase/phosphodiesterase (GGDEF &amp; EAL domains) with PAS/PAC sensor(S)</fullName>
    </submittedName>
</protein>
<dbReference type="EMBL" id="CAAJGR010000096">
    <property type="protein sequence ID" value="VHO04251.1"/>
    <property type="molecule type" value="Genomic_DNA"/>
</dbReference>
<dbReference type="SMART" id="SM00091">
    <property type="entry name" value="PAS"/>
    <property type="match status" value="1"/>
</dbReference>
<dbReference type="GO" id="GO:0006355">
    <property type="term" value="P:regulation of DNA-templated transcription"/>
    <property type="evidence" value="ECO:0007669"/>
    <property type="project" value="InterPro"/>
</dbReference>
<name>A0A486XNW5_9GAMM</name>
<dbReference type="PROSITE" id="PS50112">
    <property type="entry name" value="PAS"/>
    <property type="match status" value="1"/>
</dbReference>
<dbReference type="SUPFAM" id="SSF55073">
    <property type="entry name" value="Nucleotide cyclase"/>
    <property type="match status" value="1"/>
</dbReference>
<dbReference type="SUPFAM" id="SSF55785">
    <property type="entry name" value="PYP-like sensor domain (PAS domain)"/>
    <property type="match status" value="1"/>
</dbReference>
<dbReference type="NCBIfam" id="TIGR00254">
    <property type="entry name" value="GGDEF"/>
    <property type="match status" value="1"/>
</dbReference>
<dbReference type="InterPro" id="IPR035919">
    <property type="entry name" value="EAL_sf"/>
</dbReference>
<organism evidence="4">
    <name type="scientific">Rheinheimera sp. BAL341</name>
    <dbReference type="NCBI Taxonomy" id="1708203"/>
    <lineage>
        <taxon>Bacteria</taxon>
        <taxon>Pseudomonadati</taxon>
        <taxon>Pseudomonadota</taxon>
        <taxon>Gammaproteobacteria</taxon>
        <taxon>Chromatiales</taxon>
        <taxon>Chromatiaceae</taxon>
        <taxon>Rheinheimera</taxon>
    </lineage>
</organism>
<dbReference type="InterPro" id="IPR043128">
    <property type="entry name" value="Rev_trsase/Diguanyl_cyclase"/>
</dbReference>
<dbReference type="Gene3D" id="3.30.70.270">
    <property type="match status" value="1"/>
</dbReference>
<feature type="domain" description="EAL" evidence="2">
    <location>
        <begin position="303"/>
        <end position="558"/>
    </location>
</feature>
<dbReference type="Gene3D" id="3.30.450.20">
    <property type="entry name" value="PAS domain"/>
    <property type="match status" value="1"/>
</dbReference>
<dbReference type="AlphaFoldDB" id="A0A486XNW5"/>
<dbReference type="Gene3D" id="3.20.20.450">
    <property type="entry name" value="EAL domain"/>
    <property type="match status" value="1"/>
</dbReference>
<feature type="domain" description="PAS" evidence="1">
    <location>
        <begin position="7"/>
        <end position="85"/>
    </location>
</feature>
<dbReference type="Pfam" id="PF00563">
    <property type="entry name" value="EAL"/>
    <property type="match status" value="1"/>
</dbReference>
<reference evidence="4" key="1">
    <citation type="submission" date="2019-04" db="EMBL/GenBank/DDBJ databases">
        <authorList>
            <person name="Brambilla D."/>
        </authorList>
    </citation>
    <scope>NUCLEOTIDE SEQUENCE</scope>
    <source>
        <strain evidence="4">BAL1</strain>
    </source>
</reference>
<dbReference type="InterPro" id="IPR013767">
    <property type="entry name" value="PAS_fold"/>
</dbReference>
<dbReference type="CDD" id="cd01948">
    <property type="entry name" value="EAL"/>
    <property type="match status" value="1"/>
</dbReference>
<dbReference type="PROSITE" id="PS50883">
    <property type="entry name" value="EAL"/>
    <property type="match status" value="1"/>
</dbReference>
<dbReference type="CDD" id="cd00130">
    <property type="entry name" value="PAS"/>
    <property type="match status" value="1"/>
</dbReference>
<dbReference type="InterPro" id="IPR000014">
    <property type="entry name" value="PAS"/>
</dbReference>
<dbReference type="InterPro" id="IPR052155">
    <property type="entry name" value="Biofilm_reg_signaling"/>
</dbReference>
<evidence type="ECO:0000259" key="2">
    <source>
        <dbReference type="PROSITE" id="PS50883"/>
    </source>
</evidence>
<dbReference type="SMART" id="SM00052">
    <property type="entry name" value="EAL"/>
    <property type="match status" value="1"/>
</dbReference>
<sequence>MSAFGSPEASNRFILDNMLDAVICISANGAITYTNQTALHLFGYNATDLHGQNIKCLMVDYHARQHDQYLQDYSSNLVKKVMGKNRVLQAKHANGELMPIELRVCDMSMADGTAYLGVIRDMRESLAKREHILRLENNDLLTGLPNRQLLMQQLTNTLDSLVLAKESYVLLMLDADDFSKINQAFGFEYGDEVLRHIAAKLAGYAEFNLVARASEDEFAVLMQTALSGNELRNFVLSVLRHLAQPVQISDASISCGFSAGLFTFSTSDFNPQVIIGRAEAALLHAKQQQRGSVVMYCEEIDSEQRTSALLDQALKAPDITSQLFLAYQAQVDCSGRPTGFEALMRWRYQDELIPPDVFIALAERNGAIYRMGSWLLEQACLFLRWSATIPALAQCSLSINISPKQFAHPGFVADVIQTLDNYQICPSRLHLELTELLLLENPAIVIEKMQDLRAYGISFSLDDFGTGYSSLAYLKNLPLSELKIDKSFIDEIETDASDKKIVATIILLAQGLGLSVVAEGVETAGQLAQLQLMGCSRFQGYFFAKPVPQQQLLAQLPQ</sequence>
<evidence type="ECO:0000259" key="1">
    <source>
        <dbReference type="PROSITE" id="PS50112"/>
    </source>
</evidence>
<evidence type="ECO:0000259" key="3">
    <source>
        <dbReference type="PROSITE" id="PS50887"/>
    </source>
</evidence>
<dbReference type="PANTHER" id="PTHR44757">
    <property type="entry name" value="DIGUANYLATE CYCLASE DGCP"/>
    <property type="match status" value="1"/>
</dbReference>
<dbReference type="PANTHER" id="PTHR44757:SF2">
    <property type="entry name" value="BIOFILM ARCHITECTURE MAINTENANCE PROTEIN MBAA"/>
    <property type="match status" value="1"/>
</dbReference>
<dbReference type="InterPro" id="IPR035965">
    <property type="entry name" value="PAS-like_dom_sf"/>
</dbReference>
<accession>A0A486XNW5</accession>
<feature type="domain" description="GGDEF" evidence="3">
    <location>
        <begin position="166"/>
        <end position="298"/>
    </location>
</feature>
<dbReference type="Pfam" id="PF00990">
    <property type="entry name" value="GGDEF"/>
    <property type="match status" value="1"/>
</dbReference>
<dbReference type="InterPro" id="IPR000160">
    <property type="entry name" value="GGDEF_dom"/>
</dbReference>
<dbReference type="PROSITE" id="PS50887">
    <property type="entry name" value="GGDEF"/>
    <property type="match status" value="1"/>
</dbReference>
<dbReference type="CDD" id="cd01949">
    <property type="entry name" value="GGDEF"/>
    <property type="match status" value="1"/>
</dbReference>
<dbReference type="InterPro" id="IPR001633">
    <property type="entry name" value="EAL_dom"/>
</dbReference>
<proteinExistence type="predicted"/>
<dbReference type="SUPFAM" id="SSF141868">
    <property type="entry name" value="EAL domain-like"/>
    <property type="match status" value="1"/>
</dbReference>
<gene>
    <name evidence="4" type="ORF">BAL341_1806</name>
</gene>
<dbReference type="SMART" id="SM00267">
    <property type="entry name" value="GGDEF"/>
    <property type="match status" value="1"/>
</dbReference>
<dbReference type="InterPro" id="IPR029787">
    <property type="entry name" value="Nucleotide_cyclase"/>
</dbReference>